<keyword evidence="1" id="KW-0472">Membrane</keyword>
<evidence type="ECO:0000256" key="1">
    <source>
        <dbReference type="SAM" id="Phobius"/>
    </source>
</evidence>
<evidence type="ECO:0000313" key="3">
    <source>
        <dbReference type="Proteomes" id="UP000286947"/>
    </source>
</evidence>
<dbReference type="Proteomes" id="UP000286947">
    <property type="component" value="Unassembled WGS sequence"/>
</dbReference>
<sequence precursor="true">MKKTIRTHQQKGVILVIALVLMVVMAVTAVAAIRLSGVDELVNNNTRARAMATQAAESAMNFCKAGVFAGTLSAASAPAGVTNLNTYTGTRWQTMSYWGGGNSGYHQLDLADLGGSMTGYTNADTRPDCLIEDITAYVEFNSTSEVSGRRSVAYRITTRGYSPNFTQDNNGLSKTGAQVWMQIVVGRVVS</sequence>
<dbReference type="OrthoDB" id="8912923at2"/>
<name>A0A433SB16_9BURK</name>
<keyword evidence="1" id="KW-1133">Transmembrane helix</keyword>
<reference evidence="2 3" key="1">
    <citation type="submission" date="2018-01" db="EMBL/GenBank/DDBJ databases">
        <title>Saezia sanguinis gen. nov., sp. nov., in the order Burkholderiales isolated from human blood.</title>
        <authorList>
            <person name="Medina-Pascual M.J."/>
            <person name="Valdezate S."/>
            <person name="Monzon S."/>
            <person name="Cuesta I."/>
            <person name="Carrasco G."/>
            <person name="Villalon P."/>
            <person name="Saez-Nieto J.A."/>
        </authorList>
    </citation>
    <scope>NUCLEOTIDE SEQUENCE [LARGE SCALE GENOMIC DNA]</scope>
    <source>
        <strain evidence="2 3">CNM695-12</strain>
    </source>
</reference>
<feature type="transmembrane region" description="Helical" evidence="1">
    <location>
        <begin position="12"/>
        <end position="33"/>
    </location>
</feature>
<dbReference type="RefSeq" id="WP_126980704.1">
    <property type="nucleotide sequence ID" value="NZ_PQSP01000008.1"/>
</dbReference>
<keyword evidence="1" id="KW-0812">Transmembrane</keyword>
<evidence type="ECO:0008006" key="4">
    <source>
        <dbReference type="Google" id="ProtNLM"/>
    </source>
</evidence>
<organism evidence="2 3">
    <name type="scientific">Saezia sanguinis</name>
    <dbReference type="NCBI Taxonomy" id="1965230"/>
    <lineage>
        <taxon>Bacteria</taxon>
        <taxon>Pseudomonadati</taxon>
        <taxon>Pseudomonadota</taxon>
        <taxon>Betaproteobacteria</taxon>
        <taxon>Burkholderiales</taxon>
        <taxon>Saeziaceae</taxon>
        <taxon>Saezia</taxon>
    </lineage>
</organism>
<dbReference type="AlphaFoldDB" id="A0A433SB16"/>
<keyword evidence="3" id="KW-1185">Reference proteome</keyword>
<dbReference type="EMBL" id="PQSP01000008">
    <property type="protein sequence ID" value="RUS65931.1"/>
    <property type="molecule type" value="Genomic_DNA"/>
</dbReference>
<proteinExistence type="predicted"/>
<comment type="caution">
    <text evidence="2">The sequence shown here is derived from an EMBL/GenBank/DDBJ whole genome shotgun (WGS) entry which is preliminary data.</text>
</comment>
<gene>
    <name evidence="2" type="ORF">CUZ56_02531</name>
</gene>
<accession>A0A433SB16</accession>
<evidence type="ECO:0000313" key="2">
    <source>
        <dbReference type="EMBL" id="RUS65931.1"/>
    </source>
</evidence>
<protein>
    <recommendedName>
        <fullName evidence="4">Type 4 fimbrial biogenesis protein PilX N-terminal domain-containing protein</fullName>
    </recommendedName>
</protein>